<name>A0A2P5BYJ6_PARAD</name>
<evidence type="ECO:0008006" key="3">
    <source>
        <dbReference type="Google" id="ProtNLM"/>
    </source>
</evidence>
<comment type="caution">
    <text evidence="1">The sequence shown here is derived from an EMBL/GenBank/DDBJ whole genome shotgun (WGS) entry which is preliminary data.</text>
</comment>
<proteinExistence type="predicted"/>
<dbReference type="OrthoDB" id="1711966at2759"/>
<dbReference type="EMBL" id="JXTB01000201">
    <property type="protein sequence ID" value="PON53883.1"/>
    <property type="molecule type" value="Genomic_DNA"/>
</dbReference>
<dbReference type="Proteomes" id="UP000237105">
    <property type="component" value="Unassembled WGS sequence"/>
</dbReference>
<accession>A0A2P5BYJ6</accession>
<sequence>MFYIDDILNGPRWKVVEHFRHRNIWDIPKPNTNDGDMVTNDFEVFQDDNSSNFFLVVDLPELGTFLYNHNYAQPQSVQNEKNIFKIVKHDDTFIDDDIEPNDTLEEYNNDEPLEQIHEFDYETYSDELKEINSDSDEI</sequence>
<organism evidence="1 2">
    <name type="scientific">Parasponia andersonii</name>
    <name type="common">Sponia andersonii</name>
    <dbReference type="NCBI Taxonomy" id="3476"/>
    <lineage>
        <taxon>Eukaryota</taxon>
        <taxon>Viridiplantae</taxon>
        <taxon>Streptophyta</taxon>
        <taxon>Embryophyta</taxon>
        <taxon>Tracheophyta</taxon>
        <taxon>Spermatophyta</taxon>
        <taxon>Magnoliopsida</taxon>
        <taxon>eudicotyledons</taxon>
        <taxon>Gunneridae</taxon>
        <taxon>Pentapetalae</taxon>
        <taxon>rosids</taxon>
        <taxon>fabids</taxon>
        <taxon>Rosales</taxon>
        <taxon>Cannabaceae</taxon>
        <taxon>Parasponia</taxon>
    </lineage>
</organism>
<dbReference type="AlphaFoldDB" id="A0A2P5BYJ6"/>
<reference evidence="2" key="1">
    <citation type="submission" date="2016-06" db="EMBL/GenBank/DDBJ databases">
        <title>Parallel loss of symbiosis genes in relatives of nitrogen-fixing non-legume Parasponia.</title>
        <authorList>
            <person name="Van Velzen R."/>
            <person name="Holmer R."/>
            <person name="Bu F."/>
            <person name="Rutten L."/>
            <person name="Van Zeijl A."/>
            <person name="Liu W."/>
            <person name="Santuari L."/>
            <person name="Cao Q."/>
            <person name="Sharma T."/>
            <person name="Shen D."/>
            <person name="Roswanjaya Y."/>
            <person name="Wardhani T."/>
            <person name="Kalhor M.S."/>
            <person name="Jansen J."/>
            <person name="Van den Hoogen J."/>
            <person name="Gungor B."/>
            <person name="Hartog M."/>
            <person name="Hontelez J."/>
            <person name="Verver J."/>
            <person name="Yang W.-C."/>
            <person name="Schijlen E."/>
            <person name="Repin R."/>
            <person name="Schilthuizen M."/>
            <person name="Schranz E."/>
            <person name="Heidstra R."/>
            <person name="Miyata K."/>
            <person name="Fedorova E."/>
            <person name="Kohlen W."/>
            <person name="Bisseling T."/>
            <person name="Smit S."/>
            <person name="Geurts R."/>
        </authorList>
    </citation>
    <scope>NUCLEOTIDE SEQUENCE [LARGE SCALE GENOMIC DNA]</scope>
    <source>
        <strain evidence="2">cv. WU1-14</strain>
    </source>
</reference>
<keyword evidence="2" id="KW-1185">Reference proteome</keyword>
<protein>
    <recommendedName>
        <fullName evidence="3">DUF4216 domain-containing protein</fullName>
    </recommendedName>
</protein>
<gene>
    <name evidence="1" type="ORF">PanWU01x14_198800</name>
</gene>
<evidence type="ECO:0000313" key="1">
    <source>
        <dbReference type="EMBL" id="PON53883.1"/>
    </source>
</evidence>
<evidence type="ECO:0000313" key="2">
    <source>
        <dbReference type="Proteomes" id="UP000237105"/>
    </source>
</evidence>